<reference evidence="2" key="1">
    <citation type="submission" date="2017-11" db="EMBL/GenBank/DDBJ databases">
        <title>Complete Genome of Klebsiella pneumoniae Myophage Menlow.</title>
        <authorList>
            <person name="Newkirk H.N."/>
            <person name="Lessor L."/>
            <person name="Liu M."/>
        </authorList>
    </citation>
    <scope>NUCLEOTIDE SEQUENCE [LARGE SCALE GENOMIC DNA]</scope>
</reference>
<proteinExistence type="predicted"/>
<organism evidence="1 2">
    <name type="scientific">Klebsiella phage Menlow</name>
    <dbReference type="NCBI Taxonomy" id="2054273"/>
    <lineage>
        <taxon>Viruses</taxon>
        <taxon>Duplodnaviria</taxon>
        <taxon>Heunggongvirae</taxon>
        <taxon>Uroviricota</taxon>
        <taxon>Caudoviricetes</taxon>
        <taxon>Pantevenvirales</taxon>
        <taxon>Ackermannviridae</taxon>
        <taxon>Taipeivirus</taxon>
        <taxon>Taipeivirus menlow</taxon>
    </lineage>
</organism>
<name>A0A2H5BN14_9CAUD</name>
<keyword evidence="2" id="KW-1185">Reference proteome</keyword>
<dbReference type="Proteomes" id="UP000241701">
    <property type="component" value="Segment"/>
</dbReference>
<dbReference type="EMBL" id="MG428990">
    <property type="protein sequence ID" value="AUG87707.1"/>
    <property type="molecule type" value="Genomic_DNA"/>
</dbReference>
<evidence type="ECO:0000313" key="2">
    <source>
        <dbReference type="Proteomes" id="UP000241701"/>
    </source>
</evidence>
<gene>
    <name evidence="1" type="ORF">CPT_Menlow_001</name>
</gene>
<sequence>MKMRKSEHFVRSSSSIAGNVFNVKMTDKLFETLFSSLYRYKEAAALRETVCNAIDAHNMRDRLQRRMPSHYASLSPVPQLYSKYLAPSNVPVEVHLPDDYEPWLEIKDWGIGLSLEQIMGEPILAREDEVLLAGNMIVKEDEIPEGSEVLGVPDFSSYYGGQLVFKTEDGEIIRSPGLYTTLFNSTKEDDDGQIGAFGLGSKSPFSVSDSFTVESRYEGKIYRFLMYLNGNRIPTVDLVTKDLETREPLPEDTDEWNGLSVKVPVKNSRFRAFEEELIRLGKVMKPNERPKVTNHSYNFDWEDISFNNRVGNTYIQPKGTGNTHYAVMGGVSYPIDLEQLEQDVSLILEKFPTSYTFFELGDLNVPPSREDLSYDEYTRETLNRQFKKVANKIMQEKISELNLAASKGPLALYMKKDEFTNMFGSGFRKMMERDFPADTRFYKGKYVYNGTPDIERNIDVDAPFRTAGNPYYLEIYWDAGYYESKDSLLLNDVYGWVGEKKSVAIIIDNSSRARNLKIKTARNNHDVVIVVKPNDSLLTNRNLLQNHKGAYKNHEELQTYFESWVGKQETTIDHLVFADKFYEVISEILIPSEVYFMHEMQYVKPPVEKDPGMFPFGGFRFNFYKSEELSAEDISNIIDSGKQIVYIEISGTNSIHDIRGKRVNEYVARELLECMNNTPMDDEGTKIFEFMNYHKRIILARRKSVPMMKKFPEVFVPIDAVFEILLNRHMPSFKAKDARSLMALKTNIRCMMNRLPYAESLLNKCHEGTPERLTDLKAELAKWVADNEKLIPESEWEHLKVVGKNKRGLPGVGDLNAALEKLSLDIAIKKNYTDYRRGHTRITQLFGSINKLLSENGYCEINLTRSISQAQKKKNRYRVDCHNLVKHLMSTYTPVAQNPIEEDKEGFFAAISKRILGA</sequence>
<dbReference type="Gene3D" id="3.30.565.10">
    <property type="entry name" value="Histidine kinase-like ATPase, C-terminal domain"/>
    <property type="match status" value="2"/>
</dbReference>
<accession>A0A2H5BN14</accession>
<protein>
    <submittedName>
        <fullName evidence="1">RIIA protein</fullName>
    </submittedName>
</protein>
<dbReference type="SUPFAM" id="SSF55874">
    <property type="entry name" value="ATPase domain of HSP90 chaperone/DNA topoisomerase II/histidine kinase"/>
    <property type="match status" value="1"/>
</dbReference>
<evidence type="ECO:0000313" key="1">
    <source>
        <dbReference type="EMBL" id="AUG87707.1"/>
    </source>
</evidence>
<dbReference type="InterPro" id="IPR036890">
    <property type="entry name" value="HATPase_C_sf"/>
</dbReference>